<dbReference type="GO" id="GO:0020037">
    <property type="term" value="F:heme binding"/>
    <property type="evidence" value="ECO:0007669"/>
    <property type="project" value="InterPro"/>
</dbReference>
<evidence type="ECO:0000256" key="5">
    <source>
        <dbReference type="ARBA" id="ARBA00023002"/>
    </source>
</evidence>
<dbReference type="InterPro" id="IPR017972">
    <property type="entry name" value="Cyt_P450_CS"/>
</dbReference>
<keyword evidence="6 8" id="KW-0408">Iron</keyword>
<dbReference type="Proteomes" id="UP001276659">
    <property type="component" value="Unassembled WGS sequence"/>
</dbReference>
<keyword evidence="11" id="KW-1185">Reference proteome</keyword>
<keyword evidence="7 9" id="KW-0503">Monooxygenase</keyword>
<feature type="binding site" description="axial binding residue" evidence="8">
    <location>
        <position position="421"/>
    </location>
    <ligand>
        <name>heme</name>
        <dbReference type="ChEBI" id="CHEBI:30413"/>
    </ligand>
    <ligandPart>
        <name>Fe</name>
        <dbReference type="ChEBI" id="CHEBI:18248"/>
    </ligandPart>
</feature>
<evidence type="ECO:0000256" key="4">
    <source>
        <dbReference type="ARBA" id="ARBA00022723"/>
    </source>
</evidence>
<dbReference type="PRINTS" id="PR00463">
    <property type="entry name" value="EP450I"/>
</dbReference>
<evidence type="ECO:0000256" key="2">
    <source>
        <dbReference type="ARBA" id="ARBA00010617"/>
    </source>
</evidence>
<keyword evidence="5 9" id="KW-0560">Oxidoreductase</keyword>
<proteinExistence type="inferred from homology"/>
<keyword evidence="3 8" id="KW-0349">Heme</keyword>
<evidence type="ECO:0000313" key="10">
    <source>
        <dbReference type="EMBL" id="KAK3171578.1"/>
    </source>
</evidence>
<dbReference type="Pfam" id="PF00067">
    <property type="entry name" value="p450"/>
    <property type="match status" value="1"/>
</dbReference>
<evidence type="ECO:0000256" key="9">
    <source>
        <dbReference type="RuleBase" id="RU000461"/>
    </source>
</evidence>
<evidence type="ECO:0000313" key="11">
    <source>
        <dbReference type="Proteomes" id="UP001276659"/>
    </source>
</evidence>
<organism evidence="10 11">
    <name type="scientific">Lepraria neglecta</name>
    <dbReference type="NCBI Taxonomy" id="209136"/>
    <lineage>
        <taxon>Eukaryota</taxon>
        <taxon>Fungi</taxon>
        <taxon>Dikarya</taxon>
        <taxon>Ascomycota</taxon>
        <taxon>Pezizomycotina</taxon>
        <taxon>Lecanoromycetes</taxon>
        <taxon>OSLEUM clade</taxon>
        <taxon>Lecanoromycetidae</taxon>
        <taxon>Lecanorales</taxon>
        <taxon>Lecanorineae</taxon>
        <taxon>Stereocaulaceae</taxon>
        <taxon>Lepraria</taxon>
    </lineage>
</organism>
<dbReference type="PROSITE" id="PS00086">
    <property type="entry name" value="CYTOCHROME_P450"/>
    <property type="match status" value="1"/>
</dbReference>
<dbReference type="InterPro" id="IPR050364">
    <property type="entry name" value="Cytochrome_P450_fung"/>
</dbReference>
<evidence type="ECO:0000256" key="1">
    <source>
        <dbReference type="ARBA" id="ARBA00001971"/>
    </source>
</evidence>
<dbReference type="InterPro" id="IPR002401">
    <property type="entry name" value="Cyt_P450_E_grp-I"/>
</dbReference>
<dbReference type="EMBL" id="JASNWA010000008">
    <property type="protein sequence ID" value="KAK3171578.1"/>
    <property type="molecule type" value="Genomic_DNA"/>
</dbReference>
<dbReference type="InterPro" id="IPR001128">
    <property type="entry name" value="Cyt_P450"/>
</dbReference>
<keyword evidence="4 8" id="KW-0479">Metal-binding</keyword>
<evidence type="ECO:0000256" key="6">
    <source>
        <dbReference type="ARBA" id="ARBA00023004"/>
    </source>
</evidence>
<evidence type="ECO:0000256" key="8">
    <source>
        <dbReference type="PIRSR" id="PIRSR602401-1"/>
    </source>
</evidence>
<dbReference type="InterPro" id="IPR036396">
    <property type="entry name" value="Cyt_P450_sf"/>
</dbReference>
<evidence type="ECO:0000256" key="7">
    <source>
        <dbReference type="ARBA" id="ARBA00023033"/>
    </source>
</evidence>
<dbReference type="PANTHER" id="PTHR46300:SF1">
    <property type="entry name" value="P450, PUTATIVE (EUROFUNG)-RELATED"/>
    <property type="match status" value="1"/>
</dbReference>
<evidence type="ECO:0008006" key="12">
    <source>
        <dbReference type="Google" id="ProtNLM"/>
    </source>
</evidence>
<dbReference type="Gene3D" id="1.10.630.10">
    <property type="entry name" value="Cytochrome P450"/>
    <property type="match status" value="1"/>
</dbReference>
<evidence type="ECO:0000256" key="3">
    <source>
        <dbReference type="ARBA" id="ARBA00022617"/>
    </source>
</evidence>
<dbReference type="PANTHER" id="PTHR46300">
    <property type="entry name" value="P450, PUTATIVE (EUROFUNG)-RELATED-RELATED"/>
    <property type="match status" value="1"/>
</dbReference>
<dbReference type="GO" id="GO:0004497">
    <property type="term" value="F:monooxygenase activity"/>
    <property type="evidence" value="ECO:0007669"/>
    <property type="project" value="UniProtKB-KW"/>
</dbReference>
<dbReference type="CDD" id="cd11065">
    <property type="entry name" value="CYP64-like"/>
    <property type="match status" value="1"/>
</dbReference>
<dbReference type="GO" id="GO:0016705">
    <property type="term" value="F:oxidoreductase activity, acting on paired donors, with incorporation or reduction of molecular oxygen"/>
    <property type="evidence" value="ECO:0007669"/>
    <property type="project" value="InterPro"/>
</dbReference>
<gene>
    <name evidence="10" type="ORF">OEA41_003662</name>
</gene>
<reference evidence="10" key="1">
    <citation type="submission" date="2022-11" db="EMBL/GenBank/DDBJ databases">
        <title>Chromosomal genome sequence assembly and mating type (MAT) locus characterization of the leprose asexual lichenized fungus Lepraria neglecta (Nyl.) Erichsen.</title>
        <authorList>
            <person name="Allen J.L."/>
            <person name="Pfeffer B."/>
        </authorList>
    </citation>
    <scope>NUCLEOTIDE SEQUENCE</scope>
    <source>
        <strain evidence="10">Allen 5258</strain>
    </source>
</reference>
<protein>
    <recommendedName>
        <fullName evidence="12">Cytochrome P450</fullName>
    </recommendedName>
</protein>
<accession>A0AAD9Z8T7</accession>
<dbReference type="SUPFAM" id="SSF48264">
    <property type="entry name" value="Cytochrome P450"/>
    <property type="match status" value="1"/>
</dbReference>
<name>A0AAD9Z8T7_9LECA</name>
<comment type="similarity">
    <text evidence="2 9">Belongs to the cytochrome P450 family.</text>
</comment>
<sequence>MPVMETSRLLAMSVVVLALFVSYRYYAFRYRMPPGPRGLPIIGNLHQAPSKYPWRTFADWHKKYGPIYSLQFGPTTLIMLGTHDAARDLLDKRSNIYSSRPKLFMVGEIISKGFRTLLLPYGQRWRIHHRLHASVLNQRIAQTYHDMQDLESKQLIAELLTRSDFSDRFHRYASSVILSLAYGKRMPRGDESEIKSVDEIMVPLNAALASQWIVDVFPFLNALPGFLAPWKKHGENLHKIEADFFKDVMDRARTKPSWNWSKELQSMKESDNLCHTELAYILGVVYEAGSDIVSMVLETFVMAAVLHPAVVQKAHEELDRVIGRGRLPTFADLDRLPYVHAIVKETHRWRPVIPGGVPHAVDEDDEYMGYHIPKGAVVLGNHWAIHLDPDVYEKPMDFNPDRWIEHPDLPLAGFGFGRRKCVGQYVGTNSLLINVARILWAYDIGHAYEEHHGRKVRCEVDSFAFTNGFNSGPLRFKAQFSVRSAEAEEIMKREWNDAEKNVDVLLDGIRDIQLQEKHAFQAKQFA</sequence>
<dbReference type="GO" id="GO:0005506">
    <property type="term" value="F:iron ion binding"/>
    <property type="evidence" value="ECO:0007669"/>
    <property type="project" value="InterPro"/>
</dbReference>
<dbReference type="AlphaFoldDB" id="A0AAD9Z8T7"/>
<comment type="caution">
    <text evidence="10">The sequence shown here is derived from an EMBL/GenBank/DDBJ whole genome shotgun (WGS) entry which is preliminary data.</text>
</comment>
<comment type="cofactor">
    <cofactor evidence="1 8">
        <name>heme</name>
        <dbReference type="ChEBI" id="CHEBI:30413"/>
    </cofactor>
</comment>